<sequence length="52" mass="5449">MTPLSPMFGGPVRSGGSNSNPPILLGNPRVPIRPRGAATTPRRSQAGSFWGF</sequence>
<accession>A0A0C3QLC9</accession>
<protein>
    <submittedName>
        <fullName evidence="2">Uncharacterized protein</fullName>
    </submittedName>
</protein>
<organism evidence="2 3">
    <name type="scientific">Tulasnella calospora MUT 4182</name>
    <dbReference type="NCBI Taxonomy" id="1051891"/>
    <lineage>
        <taxon>Eukaryota</taxon>
        <taxon>Fungi</taxon>
        <taxon>Dikarya</taxon>
        <taxon>Basidiomycota</taxon>
        <taxon>Agaricomycotina</taxon>
        <taxon>Agaricomycetes</taxon>
        <taxon>Cantharellales</taxon>
        <taxon>Tulasnellaceae</taxon>
        <taxon>Tulasnella</taxon>
    </lineage>
</organism>
<proteinExistence type="predicted"/>
<feature type="compositionally biased region" description="Polar residues" evidence="1">
    <location>
        <begin position="41"/>
        <end position="52"/>
    </location>
</feature>
<reference evidence="3" key="2">
    <citation type="submission" date="2015-01" db="EMBL/GenBank/DDBJ databases">
        <title>Evolutionary Origins and Diversification of the Mycorrhizal Mutualists.</title>
        <authorList>
            <consortium name="DOE Joint Genome Institute"/>
            <consortium name="Mycorrhizal Genomics Consortium"/>
            <person name="Kohler A."/>
            <person name="Kuo A."/>
            <person name="Nagy L.G."/>
            <person name="Floudas D."/>
            <person name="Copeland A."/>
            <person name="Barry K.W."/>
            <person name="Cichocki N."/>
            <person name="Veneault-Fourrey C."/>
            <person name="LaButti K."/>
            <person name="Lindquist E.A."/>
            <person name="Lipzen A."/>
            <person name="Lundell T."/>
            <person name="Morin E."/>
            <person name="Murat C."/>
            <person name="Riley R."/>
            <person name="Ohm R."/>
            <person name="Sun H."/>
            <person name="Tunlid A."/>
            <person name="Henrissat B."/>
            <person name="Grigoriev I.V."/>
            <person name="Hibbett D.S."/>
            <person name="Martin F."/>
        </authorList>
    </citation>
    <scope>NUCLEOTIDE SEQUENCE [LARGE SCALE GENOMIC DNA]</scope>
    <source>
        <strain evidence="3">MUT 4182</strain>
    </source>
</reference>
<gene>
    <name evidence="2" type="ORF">M407DRAFT_243346</name>
</gene>
<dbReference type="AlphaFoldDB" id="A0A0C3QLC9"/>
<feature type="region of interest" description="Disordered" evidence="1">
    <location>
        <begin position="1"/>
        <end position="52"/>
    </location>
</feature>
<evidence type="ECO:0000313" key="2">
    <source>
        <dbReference type="EMBL" id="KIO27399.1"/>
    </source>
</evidence>
<dbReference type="HOGENOM" id="CLU_3089036_0_0_1"/>
<reference evidence="2 3" key="1">
    <citation type="submission" date="2014-04" db="EMBL/GenBank/DDBJ databases">
        <authorList>
            <consortium name="DOE Joint Genome Institute"/>
            <person name="Kuo A."/>
            <person name="Girlanda M."/>
            <person name="Perotto S."/>
            <person name="Kohler A."/>
            <person name="Nagy L.G."/>
            <person name="Floudas D."/>
            <person name="Copeland A."/>
            <person name="Barry K.W."/>
            <person name="Cichocki N."/>
            <person name="Veneault-Fourrey C."/>
            <person name="LaButti K."/>
            <person name="Lindquist E.A."/>
            <person name="Lipzen A."/>
            <person name="Lundell T."/>
            <person name="Morin E."/>
            <person name="Murat C."/>
            <person name="Sun H."/>
            <person name="Tunlid A."/>
            <person name="Henrissat B."/>
            <person name="Grigoriev I.V."/>
            <person name="Hibbett D.S."/>
            <person name="Martin F."/>
            <person name="Nordberg H.P."/>
            <person name="Cantor M.N."/>
            <person name="Hua S.X."/>
        </authorList>
    </citation>
    <scope>NUCLEOTIDE SEQUENCE [LARGE SCALE GENOMIC DNA]</scope>
    <source>
        <strain evidence="2 3">MUT 4182</strain>
    </source>
</reference>
<dbReference type="Proteomes" id="UP000054248">
    <property type="component" value="Unassembled WGS sequence"/>
</dbReference>
<name>A0A0C3QLC9_9AGAM</name>
<evidence type="ECO:0000256" key="1">
    <source>
        <dbReference type="SAM" id="MobiDB-lite"/>
    </source>
</evidence>
<dbReference type="EMBL" id="KN823009">
    <property type="protein sequence ID" value="KIO27399.1"/>
    <property type="molecule type" value="Genomic_DNA"/>
</dbReference>
<keyword evidence="3" id="KW-1185">Reference proteome</keyword>
<evidence type="ECO:0000313" key="3">
    <source>
        <dbReference type="Proteomes" id="UP000054248"/>
    </source>
</evidence>